<comment type="caution">
    <text evidence="1">The sequence shown here is derived from an EMBL/GenBank/DDBJ whole genome shotgun (WGS) entry which is preliminary data.</text>
</comment>
<dbReference type="EMBL" id="JANBPW010004446">
    <property type="protein sequence ID" value="KAJ1934914.1"/>
    <property type="molecule type" value="Genomic_DNA"/>
</dbReference>
<proteinExistence type="predicted"/>
<feature type="non-terminal residue" evidence="1">
    <location>
        <position position="83"/>
    </location>
</feature>
<accession>A0ACC1J2C3</accession>
<dbReference type="Proteomes" id="UP001150603">
    <property type="component" value="Unassembled WGS sequence"/>
</dbReference>
<keyword evidence="2" id="KW-1185">Reference proteome</keyword>
<evidence type="ECO:0000313" key="2">
    <source>
        <dbReference type="Proteomes" id="UP001150603"/>
    </source>
</evidence>
<protein>
    <submittedName>
        <fullName evidence="1">Uncharacterized protein</fullName>
    </submittedName>
</protein>
<name>A0ACC1J2C3_9FUNG</name>
<evidence type="ECO:0000313" key="1">
    <source>
        <dbReference type="EMBL" id="KAJ1934914.1"/>
    </source>
</evidence>
<sequence length="83" mass="8832">MKLFSIVALVLAATSQLVSGYTIKGDVVNCRSGPGTSSSVVRTYKKGAKITISCQTTGTSVSGNNLWDKTQHGCYVSDYYTDT</sequence>
<gene>
    <name evidence="1" type="ORF">FBU59_005541</name>
</gene>
<reference evidence="1" key="1">
    <citation type="submission" date="2022-07" db="EMBL/GenBank/DDBJ databases">
        <title>Phylogenomic reconstructions and comparative analyses of Kickxellomycotina fungi.</title>
        <authorList>
            <person name="Reynolds N.K."/>
            <person name="Stajich J.E."/>
            <person name="Barry K."/>
            <person name="Grigoriev I.V."/>
            <person name="Crous P."/>
            <person name="Smith M.E."/>
        </authorList>
    </citation>
    <scope>NUCLEOTIDE SEQUENCE</scope>
    <source>
        <strain evidence="1">NRRL 5244</strain>
    </source>
</reference>
<organism evidence="1 2">
    <name type="scientific">Linderina macrospora</name>
    <dbReference type="NCBI Taxonomy" id="4868"/>
    <lineage>
        <taxon>Eukaryota</taxon>
        <taxon>Fungi</taxon>
        <taxon>Fungi incertae sedis</taxon>
        <taxon>Zoopagomycota</taxon>
        <taxon>Kickxellomycotina</taxon>
        <taxon>Kickxellomycetes</taxon>
        <taxon>Kickxellales</taxon>
        <taxon>Kickxellaceae</taxon>
        <taxon>Linderina</taxon>
    </lineage>
</organism>